<name>A0A167IGJ5_CALVF</name>
<gene>
    <name evidence="1" type="ORF">CALVIDRAFT_567295</name>
</gene>
<dbReference type="OrthoDB" id="2306919at2759"/>
<sequence length="161" mass="17922">MSSPHSSLPGAVQALFTRSPPPSLRPSKAYDPALTPVISSLSDQYPPSVISGLHLLNDDIENAHVIAQAHEGDTSCDTWHAFLHRREGDYWNSGWWIARLSHPLLLKFANADSLSMAKADAKSFVSACERVGTGRSKDDLLEKRQYDQLRELCDWDIQHGK</sequence>
<evidence type="ECO:0000313" key="1">
    <source>
        <dbReference type="EMBL" id="KZO92626.1"/>
    </source>
</evidence>
<protein>
    <submittedName>
        <fullName evidence="1">Uncharacterized protein</fullName>
    </submittedName>
</protein>
<evidence type="ECO:0000313" key="2">
    <source>
        <dbReference type="Proteomes" id="UP000076738"/>
    </source>
</evidence>
<keyword evidence="2" id="KW-1185">Reference proteome</keyword>
<dbReference type="Proteomes" id="UP000076738">
    <property type="component" value="Unassembled WGS sequence"/>
</dbReference>
<reference evidence="1 2" key="1">
    <citation type="journal article" date="2016" name="Mol. Biol. Evol.">
        <title>Comparative Genomics of Early-Diverging Mushroom-Forming Fungi Provides Insights into the Origins of Lignocellulose Decay Capabilities.</title>
        <authorList>
            <person name="Nagy L.G."/>
            <person name="Riley R."/>
            <person name="Tritt A."/>
            <person name="Adam C."/>
            <person name="Daum C."/>
            <person name="Floudas D."/>
            <person name="Sun H."/>
            <person name="Yadav J.S."/>
            <person name="Pangilinan J."/>
            <person name="Larsson K.H."/>
            <person name="Matsuura K."/>
            <person name="Barry K."/>
            <person name="Labutti K."/>
            <person name="Kuo R."/>
            <person name="Ohm R.A."/>
            <person name="Bhattacharya S.S."/>
            <person name="Shirouzu T."/>
            <person name="Yoshinaga Y."/>
            <person name="Martin F.M."/>
            <person name="Grigoriev I.V."/>
            <person name="Hibbett D.S."/>
        </authorList>
    </citation>
    <scope>NUCLEOTIDE SEQUENCE [LARGE SCALE GENOMIC DNA]</scope>
    <source>
        <strain evidence="1 2">TUFC12733</strain>
    </source>
</reference>
<organism evidence="1 2">
    <name type="scientific">Calocera viscosa (strain TUFC12733)</name>
    <dbReference type="NCBI Taxonomy" id="1330018"/>
    <lineage>
        <taxon>Eukaryota</taxon>
        <taxon>Fungi</taxon>
        <taxon>Dikarya</taxon>
        <taxon>Basidiomycota</taxon>
        <taxon>Agaricomycotina</taxon>
        <taxon>Dacrymycetes</taxon>
        <taxon>Dacrymycetales</taxon>
        <taxon>Dacrymycetaceae</taxon>
        <taxon>Calocera</taxon>
    </lineage>
</organism>
<dbReference type="AlphaFoldDB" id="A0A167IGJ5"/>
<proteinExistence type="predicted"/>
<dbReference type="EMBL" id="KV417309">
    <property type="protein sequence ID" value="KZO92626.1"/>
    <property type="molecule type" value="Genomic_DNA"/>
</dbReference>
<accession>A0A167IGJ5</accession>